<reference evidence="2 3" key="1">
    <citation type="journal article" date="2024" name="BMC Genomics">
        <title>De novo assembly and annotation of Popillia japonica's genome with initial clues to its potential as an invasive pest.</title>
        <authorList>
            <person name="Cucini C."/>
            <person name="Boschi S."/>
            <person name="Funari R."/>
            <person name="Cardaioli E."/>
            <person name="Iannotti N."/>
            <person name="Marturano G."/>
            <person name="Paoli F."/>
            <person name="Bruttini M."/>
            <person name="Carapelli A."/>
            <person name="Frati F."/>
            <person name="Nardi F."/>
        </authorList>
    </citation>
    <scope>NUCLEOTIDE SEQUENCE [LARGE SCALE GENOMIC DNA]</scope>
    <source>
        <strain evidence="2">DMR45628</strain>
    </source>
</reference>
<accession>A0AAW1J0Z9</accession>
<evidence type="ECO:0000313" key="3">
    <source>
        <dbReference type="Proteomes" id="UP001458880"/>
    </source>
</evidence>
<name>A0AAW1J0Z9_POPJA</name>
<dbReference type="EMBL" id="JASPKY010000457">
    <property type="protein sequence ID" value="KAK9696255.1"/>
    <property type="molecule type" value="Genomic_DNA"/>
</dbReference>
<evidence type="ECO:0000313" key="2">
    <source>
        <dbReference type="EMBL" id="KAK9696255.1"/>
    </source>
</evidence>
<dbReference type="Proteomes" id="UP001458880">
    <property type="component" value="Unassembled WGS sequence"/>
</dbReference>
<feature type="region of interest" description="Disordered" evidence="1">
    <location>
        <begin position="51"/>
        <end position="76"/>
    </location>
</feature>
<protein>
    <submittedName>
        <fullName evidence="2">Uncharacterized protein</fullName>
    </submittedName>
</protein>
<evidence type="ECO:0000256" key="1">
    <source>
        <dbReference type="SAM" id="MobiDB-lite"/>
    </source>
</evidence>
<comment type="caution">
    <text evidence="2">The sequence shown here is derived from an EMBL/GenBank/DDBJ whole genome shotgun (WGS) entry which is preliminary data.</text>
</comment>
<organism evidence="2 3">
    <name type="scientific">Popillia japonica</name>
    <name type="common">Japanese beetle</name>
    <dbReference type="NCBI Taxonomy" id="7064"/>
    <lineage>
        <taxon>Eukaryota</taxon>
        <taxon>Metazoa</taxon>
        <taxon>Ecdysozoa</taxon>
        <taxon>Arthropoda</taxon>
        <taxon>Hexapoda</taxon>
        <taxon>Insecta</taxon>
        <taxon>Pterygota</taxon>
        <taxon>Neoptera</taxon>
        <taxon>Endopterygota</taxon>
        <taxon>Coleoptera</taxon>
        <taxon>Polyphaga</taxon>
        <taxon>Scarabaeiformia</taxon>
        <taxon>Scarabaeidae</taxon>
        <taxon>Rutelinae</taxon>
        <taxon>Popillia</taxon>
    </lineage>
</organism>
<keyword evidence="3" id="KW-1185">Reference proteome</keyword>
<gene>
    <name evidence="2" type="ORF">QE152_g32027</name>
</gene>
<proteinExistence type="predicted"/>
<dbReference type="AlphaFoldDB" id="A0AAW1J0Z9"/>
<sequence>MFNILKRRFSFTRIVRNGKKDEFAEGNLHQHVGTQSEDEYFYKKSREEIERLKHEEKDKQPAAKSGNDRKDYKTKN</sequence>